<keyword evidence="2" id="KW-1185">Reference proteome</keyword>
<name>A0ABR2K830_9EUKA</name>
<evidence type="ECO:0000313" key="2">
    <source>
        <dbReference type="Proteomes" id="UP001470230"/>
    </source>
</evidence>
<accession>A0ABR2K830</accession>
<evidence type="ECO:0000313" key="1">
    <source>
        <dbReference type="EMBL" id="KAK8887041.1"/>
    </source>
</evidence>
<gene>
    <name evidence="1" type="ORF">M9Y10_038077</name>
</gene>
<protein>
    <submittedName>
        <fullName evidence="1">Uncharacterized protein</fullName>
    </submittedName>
</protein>
<organism evidence="1 2">
    <name type="scientific">Tritrichomonas musculus</name>
    <dbReference type="NCBI Taxonomy" id="1915356"/>
    <lineage>
        <taxon>Eukaryota</taxon>
        <taxon>Metamonada</taxon>
        <taxon>Parabasalia</taxon>
        <taxon>Tritrichomonadida</taxon>
        <taxon>Tritrichomonadidae</taxon>
        <taxon>Tritrichomonas</taxon>
    </lineage>
</organism>
<dbReference type="EMBL" id="JAPFFF010000006">
    <property type="protein sequence ID" value="KAK8887041.1"/>
    <property type="molecule type" value="Genomic_DNA"/>
</dbReference>
<dbReference type="Proteomes" id="UP001470230">
    <property type="component" value="Unassembled WGS sequence"/>
</dbReference>
<reference evidence="1 2" key="1">
    <citation type="submission" date="2024-04" db="EMBL/GenBank/DDBJ databases">
        <title>Tritrichomonas musculus Genome.</title>
        <authorList>
            <person name="Alves-Ferreira E."/>
            <person name="Grigg M."/>
            <person name="Lorenzi H."/>
            <person name="Galac M."/>
        </authorList>
    </citation>
    <scope>NUCLEOTIDE SEQUENCE [LARGE SCALE GENOMIC DNA]</scope>
    <source>
        <strain evidence="1 2">EAF2021</strain>
    </source>
</reference>
<sequence>MYNSKKEYQMPENYSTIPETFLECFLGSFSSEHPEINHECHDKLLNNPIDTVFFLLQMIYEGMVNGNQQFLKLLDIVIAFFNKMLTQNSELIIHLNSEDMKLINSSISDKILYFLPLAAQEFQMTNDIKKFELLFSSFNSLNIVIEDAVDLFNDYVFFLLNNDHFTQHHIIISFYFYNALSGENIKGFVHQKIIMLIAEYLKDLPQCDLDNDLNLLIYENIFRKLINHLQKIILMSEISFDHFFILISNFLSSCIQKMKYCQENKVVFNFNNHIKIINHILLFFYTSFGPALSVDDSRGIPLTFSIKNPFVPQIIHYFYRNGVILSRFSNFACSFSLIKLVCMNFHSLLKRLTSDQKELVYYAHFIMTFASFSREEMEELEYAQSNFYFDNYDVDLSEEKNFFLTKRQCLARFLSLSFNSEKMSPFNDYLLKSLDMIPKKKEIHLFIISQVLRIYSKSIFLQNQPNLGEILNRIVVNLITFFSDIIKDKLNNSESFSNIYTPCLIFSYYYFITQSFRILNDDQIRIFNQDINNIYILCNNENHPYRSILFTFLCNLSFNLFNRNQLLDQSQIGDQNQLPAQLNELFLFITSHNPLCLTNDANEFAVAVSVKINNPQFLIDTFNNYLFQCEIFFQNLIPNCEGFQVFLGGKMDISDALKKSKDYSYKENFYSESVKRIANIISLFNDFPFDQQKLLNFVKFILNFGDDWEFIEESLLLVKHILLKAPNCQEWAKFYIDEIKNADRDHEYGEWVVPLINLVSYRFNDIDQEFFNYLIDEMKDFCNSLVPNLLTYFLQTEDAALFFNLMSRLFELSFFKQFVIPNDYLQFFCQLSEMKPNELNLGDFEPLNHNIAEILLKLTSFIAGLQIDTGSFQNFFSEIIKQNLIINDELRYIIIFMIDNYIDENSKPLFAELRQKCLDDSIPKNTQFLENYSAKSFIFQSSVPHPIFNLYQCEGFVFNTV</sequence>
<comment type="caution">
    <text evidence="1">The sequence shown here is derived from an EMBL/GenBank/DDBJ whole genome shotgun (WGS) entry which is preliminary data.</text>
</comment>
<proteinExistence type="predicted"/>